<gene>
    <name evidence="1" type="ORF">MJG53_009344</name>
</gene>
<keyword evidence="2" id="KW-1185">Reference proteome</keyword>
<protein>
    <submittedName>
        <fullName evidence="1">Uncharacterized protein</fullName>
    </submittedName>
</protein>
<sequence>MRIGPEPTIAVMHGPTGGVVPGNALVVDPRRPFRKLKAFGNAFLNRQRQLSRDECRLTAAFAPSDSVTRILEVNFEEFKDGFVAVLSSQAGLASSDEDSGSLESVASRAVPPKYVSGSKWYGCRSQPEPCGTAGGAPGLLEQPARPSVRSQLRPLHVESLKSDEGANSTKEPQNELLKPKVKPGFVVNAPFGQLPTWGSEVFRSPQKPRSYSFDTAESQVWGLWEELGVGSSGHLTEEELVLVCQSIGLQGLAKEVLEESVGQTTTSSLVSVCSGPRLFCSVDDGSGFTFLEQVISLWAQEGVHNGTEVLQSLDFSVDEKVNLLELTWALENELTMVSGAAQQAALACYRQELSFCQEQMARERDKARQDLEKAEQRNLEFVKKTDELHSALEQLTEEVRFRQLISAYKKKTSETSANSNTVVESSEEDSSRRFPNKPGIDLGPTSNNEVLDFKTKHVLKSKLLKLMKASQQSKRNIEATCGILRPESTTLSEDSNSDSNVEDVVGTFPKPSPWLKGICRPAFPAPEPVSELPKSAAGLGRAKVSDSWEEAQDLLREIQMLQDELALLRLETDALKRQHREKEENYCEDVEILKGKNDNLQRARKLSEEMLTETVSHYACQLNALTAENRMLTSKLENEEESKQRLEREVESYSSRLAAASRDRDQGQTSQRDLELAFQRAEDKMKSHMTNLKDKAETFSQQLSIAESKLNKLKIKLQHVRGDLREKTSMLERVQRDRSPSEYQKQEIEHMYQNEHAKVNTYLGKQESLEKRLSQLQSENMLLRQQLDDAQSRADSREKTVMSVQDQLQQITRELQAEHEQRGLMEERNKQFIKECNRFKERMCQYQKEKAERECNVGQKEKQTGKRLPLLACGYVVEYEKVSQTRTAQSDST</sequence>
<organism evidence="1 2">
    <name type="scientific">Ovis ammon polii x Ovis aries</name>
    <dbReference type="NCBI Taxonomy" id="2918886"/>
    <lineage>
        <taxon>Eukaryota</taxon>
        <taxon>Metazoa</taxon>
        <taxon>Chordata</taxon>
        <taxon>Craniata</taxon>
        <taxon>Vertebrata</taxon>
        <taxon>Euteleostomi</taxon>
        <taxon>Mammalia</taxon>
        <taxon>Eutheria</taxon>
        <taxon>Laurasiatheria</taxon>
        <taxon>Artiodactyla</taxon>
        <taxon>Ruminantia</taxon>
        <taxon>Pecora</taxon>
        <taxon>Bovidae</taxon>
        <taxon>Caprinae</taxon>
        <taxon>Ovis</taxon>
    </lineage>
</organism>
<dbReference type="EMBL" id="CM043034">
    <property type="protein sequence ID" value="KAI4581819.1"/>
    <property type="molecule type" value="Genomic_DNA"/>
</dbReference>
<name>A0ACB9UWB3_9CETA</name>
<reference evidence="1" key="1">
    <citation type="submission" date="2022-03" db="EMBL/GenBank/DDBJ databases">
        <title>Genomic analyses of argali, domestic sheep and their hybrids provide insights into chromosomal evolution, heterosis and genetic basis of agronomic traits.</title>
        <authorList>
            <person name="Li M."/>
        </authorList>
    </citation>
    <scope>NUCLEOTIDE SEQUENCE</scope>
    <source>
        <strain evidence="1">F1 hybrid</strain>
    </source>
</reference>
<proteinExistence type="predicted"/>
<accession>A0ACB9UWB3</accession>
<comment type="caution">
    <text evidence="1">The sequence shown here is derived from an EMBL/GenBank/DDBJ whole genome shotgun (WGS) entry which is preliminary data.</text>
</comment>
<dbReference type="Proteomes" id="UP001057279">
    <property type="component" value="Linkage Group LG09"/>
</dbReference>
<evidence type="ECO:0000313" key="1">
    <source>
        <dbReference type="EMBL" id="KAI4581819.1"/>
    </source>
</evidence>
<evidence type="ECO:0000313" key="2">
    <source>
        <dbReference type="Proteomes" id="UP001057279"/>
    </source>
</evidence>